<feature type="transmembrane region" description="Helical" evidence="6">
    <location>
        <begin position="6"/>
        <end position="25"/>
    </location>
</feature>
<gene>
    <name evidence="8" type="ORF">B7O98_06910</name>
</gene>
<feature type="transmembrane region" description="Helical" evidence="6">
    <location>
        <begin position="32"/>
        <end position="56"/>
    </location>
</feature>
<keyword evidence="2" id="KW-1003">Cell membrane</keyword>
<feature type="transmembrane region" description="Helical" evidence="6">
    <location>
        <begin position="342"/>
        <end position="363"/>
    </location>
</feature>
<feature type="transmembrane region" description="Helical" evidence="6">
    <location>
        <begin position="169"/>
        <end position="192"/>
    </location>
</feature>
<dbReference type="GO" id="GO:0008137">
    <property type="term" value="F:NADH dehydrogenase (ubiquinone) activity"/>
    <property type="evidence" value="ECO:0007669"/>
    <property type="project" value="InterPro"/>
</dbReference>
<feature type="transmembrane region" description="Helical" evidence="6">
    <location>
        <begin position="417"/>
        <end position="439"/>
    </location>
</feature>
<accession>A0A2R7Y4B0</accession>
<evidence type="ECO:0000256" key="6">
    <source>
        <dbReference type="SAM" id="Phobius"/>
    </source>
</evidence>
<dbReference type="PRINTS" id="PR01437">
    <property type="entry name" value="NUOXDRDTASE4"/>
</dbReference>
<dbReference type="Proteomes" id="UP000244093">
    <property type="component" value="Unassembled WGS sequence"/>
</dbReference>
<evidence type="ECO:0000313" key="9">
    <source>
        <dbReference type="Proteomes" id="UP000244093"/>
    </source>
</evidence>
<organism evidence="8 9">
    <name type="scientific">Zestosphaera tikiterensis</name>
    <dbReference type="NCBI Taxonomy" id="1973259"/>
    <lineage>
        <taxon>Archaea</taxon>
        <taxon>Thermoproteota</taxon>
        <taxon>Thermoprotei</taxon>
        <taxon>Desulfurococcales</taxon>
        <taxon>Desulfurococcaceae</taxon>
        <taxon>Zestosphaera</taxon>
    </lineage>
</organism>
<dbReference type="InterPro" id="IPR001750">
    <property type="entry name" value="ND/Mrp_TM"/>
</dbReference>
<evidence type="ECO:0000256" key="2">
    <source>
        <dbReference type="ARBA" id="ARBA00022475"/>
    </source>
</evidence>
<name>A0A2R7Y4B0_9CREN</name>
<evidence type="ECO:0000256" key="1">
    <source>
        <dbReference type="ARBA" id="ARBA00004651"/>
    </source>
</evidence>
<comment type="subcellular location">
    <subcellularLocation>
        <location evidence="1">Cell membrane</location>
        <topology evidence="1">Multi-pass membrane protein</topology>
    </subcellularLocation>
</comment>
<reference evidence="8 9" key="1">
    <citation type="journal article" date="2018" name="Syst. Appl. Microbiol.">
        <title>A new symbiotic nanoarchaeote (Candidatus Nanoclepta minutus) and its host (Zestosphaera tikiterensis gen. nov., sp. nov.) from a New Zealand hot spring.</title>
        <authorList>
            <person name="St John E."/>
            <person name="Liu Y."/>
            <person name="Podar M."/>
            <person name="Stott M.B."/>
            <person name="Meneghin J."/>
            <person name="Chen Z."/>
            <person name="Lagutin K."/>
            <person name="Mitchell K."/>
            <person name="Reysenbach A.L."/>
        </authorList>
    </citation>
    <scope>NUCLEOTIDE SEQUENCE [LARGE SCALE GENOMIC DNA]</scope>
    <source>
        <strain evidence="8">NZ3</strain>
    </source>
</reference>
<keyword evidence="3 6" id="KW-0812">Transmembrane</keyword>
<feature type="transmembrane region" description="Helical" evidence="6">
    <location>
        <begin position="228"/>
        <end position="246"/>
    </location>
</feature>
<dbReference type="PANTHER" id="PTHR42703:SF1">
    <property type="entry name" value="NA(+)_H(+) ANTIPORTER SUBUNIT D1"/>
    <property type="match status" value="1"/>
</dbReference>
<dbReference type="EMBL" id="NBVN01000004">
    <property type="protein sequence ID" value="PUA32381.1"/>
    <property type="molecule type" value="Genomic_DNA"/>
</dbReference>
<evidence type="ECO:0000256" key="5">
    <source>
        <dbReference type="ARBA" id="ARBA00023136"/>
    </source>
</evidence>
<keyword evidence="5 6" id="KW-0472">Membrane</keyword>
<evidence type="ECO:0000313" key="8">
    <source>
        <dbReference type="EMBL" id="PUA32381.1"/>
    </source>
</evidence>
<dbReference type="InterPro" id="IPR003918">
    <property type="entry name" value="NADH_UbQ_OxRdtase"/>
</dbReference>
<evidence type="ECO:0000256" key="3">
    <source>
        <dbReference type="ARBA" id="ARBA00022692"/>
    </source>
</evidence>
<feature type="domain" description="NADH:quinone oxidoreductase/Mrp antiporter transmembrane" evidence="7">
    <location>
        <begin position="134"/>
        <end position="468"/>
    </location>
</feature>
<dbReference type="PANTHER" id="PTHR42703">
    <property type="entry name" value="NADH DEHYDROGENASE"/>
    <property type="match status" value="1"/>
</dbReference>
<dbReference type="GO" id="GO:0005886">
    <property type="term" value="C:plasma membrane"/>
    <property type="evidence" value="ECO:0007669"/>
    <property type="project" value="UniProtKB-SubCell"/>
</dbReference>
<feature type="transmembrane region" description="Helical" evidence="6">
    <location>
        <begin position="289"/>
        <end position="308"/>
    </location>
</feature>
<keyword evidence="4 6" id="KW-1133">Transmembrane helix</keyword>
<dbReference type="InterPro" id="IPR050586">
    <property type="entry name" value="CPA3_Na-H_Antiporter_D"/>
</dbReference>
<proteinExistence type="predicted"/>
<feature type="transmembrane region" description="Helical" evidence="6">
    <location>
        <begin position="314"/>
        <end position="335"/>
    </location>
</feature>
<dbReference type="GO" id="GO:0042773">
    <property type="term" value="P:ATP synthesis coupled electron transport"/>
    <property type="evidence" value="ECO:0007669"/>
    <property type="project" value="InterPro"/>
</dbReference>
<evidence type="ECO:0000256" key="4">
    <source>
        <dbReference type="ARBA" id="ARBA00022989"/>
    </source>
</evidence>
<protein>
    <recommendedName>
        <fullName evidence="7">NADH:quinone oxidoreductase/Mrp antiporter transmembrane domain-containing protein</fullName>
    </recommendedName>
</protein>
<feature type="transmembrane region" description="Helical" evidence="6">
    <location>
        <begin position="459"/>
        <end position="481"/>
    </location>
</feature>
<evidence type="ECO:0000259" key="7">
    <source>
        <dbReference type="Pfam" id="PF00361"/>
    </source>
</evidence>
<dbReference type="Pfam" id="PF00361">
    <property type="entry name" value="Proton_antipo_M"/>
    <property type="match status" value="1"/>
</dbReference>
<comment type="caution">
    <text evidence="8">The sequence shown here is derived from an EMBL/GenBank/DDBJ whole genome shotgun (WGS) entry which is preliminary data.</text>
</comment>
<feature type="transmembrane region" description="Helical" evidence="6">
    <location>
        <begin position="76"/>
        <end position="103"/>
    </location>
</feature>
<feature type="transmembrane region" description="Helical" evidence="6">
    <location>
        <begin position="115"/>
        <end position="134"/>
    </location>
</feature>
<feature type="transmembrane region" description="Helical" evidence="6">
    <location>
        <begin position="140"/>
        <end position="157"/>
    </location>
</feature>
<feature type="transmembrane region" description="Helical" evidence="6">
    <location>
        <begin position="369"/>
        <end position="396"/>
    </location>
</feature>
<sequence>MIVPTAGLPTILPALIGFILPIASLKIKSRHFYALTTFLISVAVLLMTGYNLALIMGTPGTVLTYAFGGWPPPLGIAYTIDFINAVLGFLTATLFTLVSAYLFWYFGRIESGYEWMSTLTLLLLSGVLGCLYTGDIFNFFVMLEVLCISSYALVAFFRRRKWAVEASMAYAFIGALATTLFFFGVVVLYGSFGTVNIADLVVKVHGVPTQAQYLSGWSGSCESFEWCYGNAFVSSALAVALMLWALNFEAGIFPNNYWIPSAYTEAPTPASALFAGIVDKVGSYGVVRVFFTLFTGFGSTLMFTFGNLPFRDVVLIVLGLLGLATGYIGAFLMIAQRDVKRLLSYSTISHIGIIFTALAAGLSRYDIHVISLSVAGILLHMVTHALGESLLFLGLGTLATVKGSRDLNDLTGLGRRYPVLSASIVLGFLSLLGVVPLAGFFSKYLLFMSLIEANLTLHAVSIVLISGISAIGYFRVIYTLWIKQASGSNGLSGKEVTLPSIILPLMALMLLGLGLTLVYGNVLNTYVEYVRNAVSLEGVLNYVKAVEEASKILGG</sequence>
<feature type="transmembrane region" description="Helical" evidence="6">
    <location>
        <begin position="501"/>
        <end position="522"/>
    </location>
</feature>
<dbReference type="AlphaFoldDB" id="A0A2R7Y4B0"/>